<comment type="caution">
    <text evidence="1">The sequence shown here is derived from an EMBL/GenBank/DDBJ whole genome shotgun (WGS) entry which is preliminary data.</text>
</comment>
<evidence type="ECO:0000313" key="2">
    <source>
        <dbReference type="Proteomes" id="UP001054837"/>
    </source>
</evidence>
<sequence length="190" mass="21783">MKITFSSPGRITIPVSIVKMSHRDREGGGVLLTTFLEFFAPFPIPYSSRNEVCPSGSRSEDFISLRRRVLTWTNAICRSRECVAYLLCFLLFAEFAVLCDALLNSDDCFKMLEPLLHFEQDSSILKHASEFSNASERTANSAKQQKRYATHFVERRIAFVNVSTLRRNEIESSLRLRLGQTSFRDESRVE</sequence>
<dbReference type="EMBL" id="BPLQ01001841">
    <property type="protein sequence ID" value="GIX85930.1"/>
    <property type="molecule type" value="Genomic_DNA"/>
</dbReference>
<protein>
    <submittedName>
        <fullName evidence="1">Uncharacterized protein</fullName>
    </submittedName>
</protein>
<name>A0AAV4NM73_9ARAC</name>
<gene>
    <name evidence="1" type="ORF">CDAR_113611</name>
</gene>
<organism evidence="1 2">
    <name type="scientific">Caerostris darwini</name>
    <dbReference type="NCBI Taxonomy" id="1538125"/>
    <lineage>
        <taxon>Eukaryota</taxon>
        <taxon>Metazoa</taxon>
        <taxon>Ecdysozoa</taxon>
        <taxon>Arthropoda</taxon>
        <taxon>Chelicerata</taxon>
        <taxon>Arachnida</taxon>
        <taxon>Araneae</taxon>
        <taxon>Araneomorphae</taxon>
        <taxon>Entelegynae</taxon>
        <taxon>Araneoidea</taxon>
        <taxon>Araneidae</taxon>
        <taxon>Caerostris</taxon>
    </lineage>
</organism>
<keyword evidence="2" id="KW-1185">Reference proteome</keyword>
<evidence type="ECO:0000313" key="1">
    <source>
        <dbReference type="EMBL" id="GIX85930.1"/>
    </source>
</evidence>
<accession>A0AAV4NM73</accession>
<dbReference type="Proteomes" id="UP001054837">
    <property type="component" value="Unassembled WGS sequence"/>
</dbReference>
<reference evidence="1 2" key="1">
    <citation type="submission" date="2021-06" db="EMBL/GenBank/DDBJ databases">
        <title>Caerostris darwini draft genome.</title>
        <authorList>
            <person name="Kono N."/>
            <person name="Arakawa K."/>
        </authorList>
    </citation>
    <scope>NUCLEOTIDE SEQUENCE [LARGE SCALE GENOMIC DNA]</scope>
</reference>
<proteinExistence type="predicted"/>
<dbReference type="AlphaFoldDB" id="A0AAV4NM73"/>